<protein>
    <recommendedName>
        <fullName evidence="5">WYL domain-containing protein</fullName>
    </recommendedName>
</protein>
<evidence type="ECO:0000313" key="3">
    <source>
        <dbReference type="EMBL" id="GAC19478.1"/>
    </source>
</evidence>
<dbReference type="Proteomes" id="UP000006327">
    <property type="component" value="Unassembled WGS sequence"/>
</dbReference>
<sequence>MAHFILKNISMAQQSRLESIDFLLEFFGKVSRQWLSEYWKMGSANCTRDLALYKQLAPTNLILRHQNKTYYRTDEFQPVFTHDVQAALAKLNQCLDKNLTEELSNENTDIIKGNDALILPDKTILATVCRAVSLGNTINISYQGLSEKCNLIEIAPHTIFLGFLGWYVRAYDKSLGKFSDFFLCQIDGISELNQGFDRVELISKDEQWNNLVELILEPHPSVNNAKAIELIYKMKKGVLKIRGNAVMAKHYLRRENVDCNLKSSEGKFLLHLKNKREVDFAFKT</sequence>
<dbReference type="PROSITE" id="PS52050">
    <property type="entry name" value="WYL"/>
    <property type="match status" value="1"/>
</dbReference>
<dbReference type="InterPro" id="IPR059020">
    <property type="entry name" value="CapW_CTD"/>
</dbReference>
<comment type="caution">
    <text evidence="3">The sequence shown here is derived from an EMBL/GenBank/DDBJ whole genome shotgun (WGS) entry which is preliminary data.</text>
</comment>
<evidence type="ECO:0008006" key="5">
    <source>
        <dbReference type="Google" id="ProtNLM"/>
    </source>
</evidence>
<dbReference type="InterPro" id="IPR016634">
    <property type="entry name" value="CapW-like"/>
</dbReference>
<dbReference type="PIRSF" id="PIRSF015558">
    <property type="entry name" value="Txn_reg_DeoR_prd"/>
    <property type="match status" value="1"/>
</dbReference>
<dbReference type="OrthoDB" id="6400324at2"/>
<dbReference type="AlphaFoldDB" id="K6YS21"/>
<dbReference type="eggNOG" id="COG2378">
    <property type="taxonomic scope" value="Bacteria"/>
</dbReference>
<dbReference type="Pfam" id="PF26109">
    <property type="entry name" value="WHD_BrxR"/>
    <property type="match status" value="1"/>
</dbReference>
<proteinExistence type="predicted"/>
<evidence type="ECO:0000313" key="4">
    <source>
        <dbReference type="Proteomes" id="UP000006327"/>
    </source>
</evidence>
<dbReference type="STRING" id="493475.GARC_2512"/>
<dbReference type="Pfam" id="PF26107">
    <property type="entry name" value="BrxR_CTD"/>
    <property type="match status" value="1"/>
</dbReference>
<evidence type="ECO:0000259" key="2">
    <source>
        <dbReference type="Pfam" id="PF26109"/>
    </source>
</evidence>
<organism evidence="3 4">
    <name type="scientific">Paraglaciecola arctica BSs20135</name>
    <dbReference type="NCBI Taxonomy" id="493475"/>
    <lineage>
        <taxon>Bacteria</taxon>
        <taxon>Pseudomonadati</taxon>
        <taxon>Pseudomonadota</taxon>
        <taxon>Gammaproteobacteria</taxon>
        <taxon>Alteromonadales</taxon>
        <taxon>Alteromonadaceae</taxon>
        <taxon>Paraglaciecola</taxon>
    </lineage>
</organism>
<gene>
    <name evidence="3" type="ORF">GARC_2512</name>
</gene>
<dbReference type="RefSeq" id="WP_007620345.1">
    <property type="nucleotide sequence ID" value="NZ_BAEO01000031.1"/>
</dbReference>
<keyword evidence="4" id="KW-1185">Reference proteome</keyword>
<feature type="domain" description="DNA-binding transcriptional repressor CapW winged helix-turn-helix" evidence="2">
    <location>
        <begin position="13"/>
        <end position="88"/>
    </location>
</feature>
<evidence type="ECO:0000259" key="1">
    <source>
        <dbReference type="Pfam" id="PF26107"/>
    </source>
</evidence>
<dbReference type="InterPro" id="IPR059019">
    <property type="entry name" value="WHD_CapW"/>
</dbReference>
<dbReference type="EMBL" id="BAEO01000031">
    <property type="protein sequence ID" value="GAC19478.1"/>
    <property type="molecule type" value="Genomic_DNA"/>
</dbReference>
<feature type="domain" description="DNA-binding transcriptional repressor CapW C-terminal dimerisation" evidence="1">
    <location>
        <begin position="212"/>
        <end position="278"/>
    </location>
</feature>
<reference evidence="3 4" key="1">
    <citation type="journal article" date="2017" name="Antonie Van Leeuwenhoek">
        <title>Rhizobium rhizosphaerae sp. nov., a novel species isolated from rice rhizosphere.</title>
        <authorList>
            <person name="Zhao J.J."/>
            <person name="Zhang J."/>
            <person name="Zhang R.J."/>
            <person name="Zhang C.W."/>
            <person name="Yin H.Q."/>
            <person name="Zhang X.X."/>
        </authorList>
    </citation>
    <scope>NUCLEOTIDE SEQUENCE [LARGE SCALE GENOMIC DNA]</scope>
    <source>
        <strain evidence="3 4">BSs20135</strain>
    </source>
</reference>
<accession>K6YS21</accession>
<name>K6YS21_9ALTE</name>